<dbReference type="RefSeq" id="XP_030763261.1">
    <property type="nucleotide sequence ID" value="XM_030907401.1"/>
</dbReference>
<feature type="compositionally biased region" description="Basic and acidic residues" evidence="8">
    <location>
        <begin position="130"/>
        <end position="145"/>
    </location>
</feature>
<comment type="subcellular location">
    <subcellularLocation>
        <location evidence="1">Nucleus membrane</location>
        <topology evidence="1">Multi-pass membrane protein</topology>
    </subcellularLocation>
    <subcellularLocation>
        <location evidence="2">Rough endoplasmic reticulum membrane</location>
        <topology evidence="2">Multi-pass membrane protein</topology>
    </subcellularLocation>
</comment>
<dbReference type="GO" id="GO:0008017">
    <property type="term" value="F:microtubule binding"/>
    <property type="evidence" value="ECO:0007669"/>
    <property type="project" value="TreeGrafter"/>
</dbReference>
<reference evidence="10" key="1">
    <citation type="submission" date="2025-08" db="UniProtKB">
        <authorList>
            <consortium name="RefSeq"/>
        </authorList>
    </citation>
    <scope>IDENTIFICATION</scope>
    <source>
        <tissue evidence="10">Gonads</tissue>
    </source>
</reference>
<feature type="region of interest" description="Disordered" evidence="8">
    <location>
        <begin position="301"/>
        <end position="327"/>
    </location>
</feature>
<dbReference type="GO" id="GO:0023041">
    <property type="term" value="P:neuronal signal transduction"/>
    <property type="evidence" value="ECO:0007669"/>
    <property type="project" value="InterPro"/>
</dbReference>
<evidence type="ECO:0000256" key="7">
    <source>
        <dbReference type="ARBA" id="ARBA00023242"/>
    </source>
</evidence>
<dbReference type="GO" id="GO:0030867">
    <property type="term" value="C:rough endoplasmic reticulum membrane"/>
    <property type="evidence" value="ECO:0007669"/>
    <property type="project" value="UniProtKB-SubCell"/>
</dbReference>
<dbReference type="OrthoDB" id="6517071at2759"/>
<keyword evidence="4" id="KW-0256">Endoplasmic reticulum</keyword>
<keyword evidence="5" id="KW-1133">Transmembrane helix</keyword>
<evidence type="ECO:0000256" key="3">
    <source>
        <dbReference type="ARBA" id="ARBA00022692"/>
    </source>
</evidence>
<keyword evidence="9" id="KW-1185">Reference proteome</keyword>
<keyword evidence="6" id="KW-0472">Membrane</keyword>
<evidence type="ECO:0000256" key="2">
    <source>
        <dbReference type="ARBA" id="ARBA00004269"/>
    </source>
</evidence>
<dbReference type="Proteomes" id="UP000504635">
    <property type="component" value="Unplaced"/>
</dbReference>
<dbReference type="InterPro" id="IPR019130">
    <property type="entry name" value="Macoilin"/>
</dbReference>
<evidence type="ECO:0000256" key="4">
    <source>
        <dbReference type="ARBA" id="ARBA00022824"/>
    </source>
</evidence>
<feature type="region of interest" description="Disordered" evidence="8">
    <location>
        <begin position="631"/>
        <end position="652"/>
    </location>
</feature>
<dbReference type="FunCoup" id="A0A6J2YJ19">
    <property type="interactions" value="111"/>
</dbReference>
<feature type="compositionally biased region" description="Acidic residues" evidence="8">
    <location>
        <begin position="120"/>
        <end position="129"/>
    </location>
</feature>
<evidence type="ECO:0000256" key="8">
    <source>
        <dbReference type="SAM" id="MobiDB-lite"/>
    </source>
</evidence>
<dbReference type="PANTHER" id="PTHR13289:SF3">
    <property type="entry name" value="BIFOCAL, ISOFORM F"/>
    <property type="match status" value="1"/>
</dbReference>
<dbReference type="GeneID" id="115887881"/>
<keyword evidence="7" id="KW-0539">Nucleus</keyword>
<feature type="compositionally biased region" description="Basic and acidic residues" evidence="8">
    <location>
        <begin position="156"/>
        <end position="165"/>
    </location>
</feature>
<feature type="compositionally biased region" description="Polar residues" evidence="8">
    <location>
        <begin position="588"/>
        <end position="606"/>
    </location>
</feature>
<dbReference type="GO" id="GO:0031965">
    <property type="term" value="C:nuclear membrane"/>
    <property type="evidence" value="ECO:0007669"/>
    <property type="project" value="UniProtKB-SubCell"/>
</dbReference>
<feature type="compositionally biased region" description="Polar residues" evidence="8">
    <location>
        <begin position="637"/>
        <end position="649"/>
    </location>
</feature>
<evidence type="ECO:0000313" key="10">
    <source>
        <dbReference type="RefSeq" id="XP_030763261.1"/>
    </source>
</evidence>
<keyword evidence="3" id="KW-0812">Transmembrane</keyword>
<name>A0A6J2YJ19_SITOR</name>
<evidence type="ECO:0000256" key="1">
    <source>
        <dbReference type="ARBA" id="ARBA00004232"/>
    </source>
</evidence>
<dbReference type="CTD" id="32119"/>
<feature type="compositionally biased region" description="Basic residues" evidence="8">
    <location>
        <begin position="42"/>
        <end position="51"/>
    </location>
</feature>
<evidence type="ECO:0000256" key="6">
    <source>
        <dbReference type="ARBA" id="ARBA00023136"/>
    </source>
</evidence>
<dbReference type="GO" id="GO:0006935">
    <property type="term" value="P:chemotaxis"/>
    <property type="evidence" value="ECO:0007669"/>
    <property type="project" value="TreeGrafter"/>
</dbReference>
<dbReference type="PANTHER" id="PTHR13289">
    <property type="entry name" value="PROTEIN PHOSPHATASE 1-BINDING PROTEIN BIFOCAL"/>
    <property type="match status" value="1"/>
</dbReference>
<dbReference type="AlphaFoldDB" id="A0A6J2YJ19"/>
<sequence length="901" mass="100645">MATTAVVNVSDDIPQWKKDLIARLRNQNKRNEERLWIDHHTPHPVHHSHPHPKTELVCQSPENGFDKNHQSTESSDSEDLHYGPGIVNRLKNKYLSLALRESNARPTILRKATSLENLLDEDEGEDGEKENERLFRRRGGGKDGGSHLNHYRSGNRRQDMKRARSVETISRVSHDEELTMTASVTAKINNRQSLHEDVLLRHPVEEVDNGLDKLKTNSRPSSNEHKADENITNKLNGRAHRTWWKSPLLDEKEKPPADVVKQTKMIFEKRPEQRTRKPPQTGDVAAKVDSFNNIIVKAKVASKTSKPPIKHIKSSTNDKHKNQHHHRPVAKPVILNEDIIKPKTLDLKGSKRNRKDIRSLPSPIPDVSRVDIRNQETGDARNSIRNHLCETPDLILTSSPLPKVASPGFRKHSPEYFMADVKLLLSPEATNRFVSPVLSPKQHHLHEDKMDLPGIKLISPISQNNITKSSASSVFNFINAQVDQKHLPIVNKNVSDDKVPVSEPLNIEVNGSGGEQRMKRSLSAIEIEKNHKNSLKSAEDNQNEVEEVTHKDDETLKKLDEKKGIRKIVESLEKIEKEMGIPSSVSVEVSSDNQNGFSNNSKNSFDGSGVTEHIDKPKSITELTGTTVKTAPKYTKPASSSEITSPVSEKSTKDVDRIDRVALKPVQSVSENIRKTNDEGTVKILLPKKPKPRVEESTTAVFNFTTRTDVPDYIANDKSRTPSLPVIPKPDEPGIKIISETFLSNFKEIQELMEEDDLIRALETRPPSPCDVTFLNDNILIDGKSSLIQCTSKRTKLKISFVDDAEIYEYPSETSVLLEDSALSSPLGGAVGHSVPLLSGSTLATYIPKSTEEFQLGVTKAPPPPSPKPDVTEVPEMSEVILEEVDQPVAFSSGGTTDMLF</sequence>
<feature type="compositionally biased region" description="Basic and acidic residues" evidence="8">
    <location>
        <begin position="222"/>
        <end position="231"/>
    </location>
</feature>
<feature type="region of interest" description="Disordered" evidence="8">
    <location>
        <begin position="588"/>
        <end position="613"/>
    </location>
</feature>
<organism evidence="9 10">
    <name type="scientific">Sitophilus oryzae</name>
    <name type="common">Rice weevil</name>
    <name type="synonym">Curculio oryzae</name>
    <dbReference type="NCBI Taxonomy" id="7048"/>
    <lineage>
        <taxon>Eukaryota</taxon>
        <taxon>Metazoa</taxon>
        <taxon>Ecdysozoa</taxon>
        <taxon>Arthropoda</taxon>
        <taxon>Hexapoda</taxon>
        <taxon>Insecta</taxon>
        <taxon>Pterygota</taxon>
        <taxon>Neoptera</taxon>
        <taxon>Endopterygota</taxon>
        <taxon>Coleoptera</taxon>
        <taxon>Polyphaga</taxon>
        <taxon>Cucujiformia</taxon>
        <taxon>Curculionidae</taxon>
        <taxon>Dryophthorinae</taxon>
        <taxon>Sitophilus</taxon>
    </lineage>
</organism>
<protein>
    <submittedName>
        <fullName evidence="10">Uncharacterized protein LOC115887881 isoform X1</fullName>
    </submittedName>
</protein>
<feature type="region of interest" description="Disordered" evidence="8">
    <location>
        <begin position="211"/>
        <end position="231"/>
    </location>
</feature>
<dbReference type="InParanoid" id="A0A6J2YJ19"/>
<evidence type="ECO:0000313" key="9">
    <source>
        <dbReference type="Proteomes" id="UP000504635"/>
    </source>
</evidence>
<dbReference type="KEGG" id="soy:115887881"/>
<accession>A0A6J2YJ19</accession>
<evidence type="ECO:0000256" key="5">
    <source>
        <dbReference type="ARBA" id="ARBA00022989"/>
    </source>
</evidence>
<feature type="region of interest" description="Disordered" evidence="8">
    <location>
        <begin position="41"/>
        <end position="84"/>
    </location>
</feature>
<gene>
    <name evidence="10" type="primary">LOC115887881</name>
</gene>
<proteinExistence type="predicted"/>
<feature type="region of interest" description="Disordered" evidence="8">
    <location>
        <begin position="120"/>
        <end position="168"/>
    </location>
</feature>